<evidence type="ECO:0000313" key="7">
    <source>
        <dbReference type="Proteomes" id="UP000305067"/>
    </source>
</evidence>
<keyword evidence="4" id="KW-0539">Nucleus</keyword>
<protein>
    <recommendedName>
        <fullName evidence="4">25S rRNA adenine-N(1) methyltransferase</fullName>
        <ecNumber evidence="4">2.1.1.-</ecNumber>
    </recommendedName>
</protein>
<dbReference type="InterPro" id="IPR021867">
    <property type="entry name" value="Bmt2/SAMTOR"/>
</dbReference>
<feature type="binding site" evidence="4">
    <location>
        <position position="115"/>
    </location>
    <ligand>
        <name>S-adenosyl-L-methionine</name>
        <dbReference type="ChEBI" id="CHEBI:59789"/>
    </ligand>
</feature>
<name>A0A5C3R7M6_9AGAR</name>
<dbReference type="HAMAP" id="MF_03044">
    <property type="entry name" value="BMT2"/>
    <property type="match status" value="1"/>
</dbReference>
<organism evidence="6 7">
    <name type="scientific">Pterulicium gracile</name>
    <dbReference type="NCBI Taxonomy" id="1884261"/>
    <lineage>
        <taxon>Eukaryota</taxon>
        <taxon>Fungi</taxon>
        <taxon>Dikarya</taxon>
        <taxon>Basidiomycota</taxon>
        <taxon>Agaricomycotina</taxon>
        <taxon>Agaricomycetes</taxon>
        <taxon>Agaricomycetidae</taxon>
        <taxon>Agaricales</taxon>
        <taxon>Pleurotineae</taxon>
        <taxon>Pterulaceae</taxon>
        <taxon>Pterulicium</taxon>
    </lineage>
</organism>
<dbReference type="EMBL" id="ML178814">
    <property type="protein sequence ID" value="TFL07374.1"/>
    <property type="molecule type" value="Genomic_DNA"/>
</dbReference>
<keyword evidence="2 4" id="KW-0808">Transferase</keyword>
<reference evidence="6 7" key="1">
    <citation type="journal article" date="2019" name="Nat. Ecol. Evol.">
        <title>Megaphylogeny resolves global patterns of mushroom evolution.</title>
        <authorList>
            <person name="Varga T."/>
            <person name="Krizsan K."/>
            <person name="Foldi C."/>
            <person name="Dima B."/>
            <person name="Sanchez-Garcia M."/>
            <person name="Sanchez-Ramirez S."/>
            <person name="Szollosi G.J."/>
            <person name="Szarkandi J.G."/>
            <person name="Papp V."/>
            <person name="Albert L."/>
            <person name="Andreopoulos W."/>
            <person name="Angelini C."/>
            <person name="Antonin V."/>
            <person name="Barry K.W."/>
            <person name="Bougher N.L."/>
            <person name="Buchanan P."/>
            <person name="Buyck B."/>
            <person name="Bense V."/>
            <person name="Catcheside P."/>
            <person name="Chovatia M."/>
            <person name="Cooper J."/>
            <person name="Damon W."/>
            <person name="Desjardin D."/>
            <person name="Finy P."/>
            <person name="Geml J."/>
            <person name="Haridas S."/>
            <person name="Hughes K."/>
            <person name="Justo A."/>
            <person name="Karasinski D."/>
            <person name="Kautmanova I."/>
            <person name="Kiss B."/>
            <person name="Kocsube S."/>
            <person name="Kotiranta H."/>
            <person name="LaButti K.M."/>
            <person name="Lechner B.E."/>
            <person name="Liimatainen K."/>
            <person name="Lipzen A."/>
            <person name="Lukacs Z."/>
            <person name="Mihaltcheva S."/>
            <person name="Morgado L.N."/>
            <person name="Niskanen T."/>
            <person name="Noordeloos M.E."/>
            <person name="Ohm R.A."/>
            <person name="Ortiz-Santana B."/>
            <person name="Ovrebo C."/>
            <person name="Racz N."/>
            <person name="Riley R."/>
            <person name="Savchenko A."/>
            <person name="Shiryaev A."/>
            <person name="Soop K."/>
            <person name="Spirin V."/>
            <person name="Szebenyi C."/>
            <person name="Tomsovsky M."/>
            <person name="Tulloss R.E."/>
            <person name="Uehling J."/>
            <person name="Grigoriev I.V."/>
            <person name="Vagvolgyi C."/>
            <person name="Papp T."/>
            <person name="Martin F.M."/>
            <person name="Miettinen O."/>
            <person name="Hibbett D.S."/>
            <person name="Nagy L.G."/>
        </authorList>
    </citation>
    <scope>NUCLEOTIDE SEQUENCE [LARGE SCALE GENOMIC DNA]</scope>
    <source>
        <strain evidence="6 7">CBS 309.79</strain>
    </source>
</reference>
<evidence type="ECO:0000313" key="6">
    <source>
        <dbReference type="EMBL" id="TFL07374.1"/>
    </source>
</evidence>
<dbReference type="STRING" id="1884261.A0A5C3R7M6"/>
<feature type="binding site" evidence="4">
    <location>
        <position position="135"/>
    </location>
    <ligand>
        <name>S-adenosyl-L-methionine</name>
        <dbReference type="ChEBI" id="CHEBI:59789"/>
    </ligand>
</feature>
<dbReference type="InterPro" id="IPR029063">
    <property type="entry name" value="SAM-dependent_MTases_sf"/>
</dbReference>
<evidence type="ECO:0000256" key="3">
    <source>
        <dbReference type="ARBA" id="ARBA00022691"/>
    </source>
</evidence>
<evidence type="ECO:0000256" key="1">
    <source>
        <dbReference type="ARBA" id="ARBA00022603"/>
    </source>
</evidence>
<dbReference type="PANTHER" id="PTHR21008">
    <property type="entry name" value="S-ADENOSYLMETHIONINE SENSOR UPSTREAM OF MTORC1-RELATED"/>
    <property type="match status" value="1"/>
</dbReference>
<evidence type="ECO:0000256" key="2">
    <source>
        <dbReference type="ARBA" id="ARBA00022679"/>
    </source>
</evidence>
<accession>A0A5C3R7M6</accession>
<keyword evidence="1 4" id="KW-0489">Methyltransferase</keyword>
<dbReference type="Pfam" id="PF11968">
    <property type="entry name" value="Bmt2"/>
    <property type="match status" value="1"/>
</dbReference>
<dbReference type="Proteomes" id="UP000305067">
    <property type="component" value="Unassembled WGS sequence"/>
</dbReference>
<dbReference type="SUPFAM" id="SSF53335">
    <property type="entry name" value="S-adenosyl-L-methionine-dependent methyltransferases"/>
    <property type="match status" value="1"/>
</dbReference>
<gene>
    <name evidence="6" type="ORF">BDV98DRAFT_557756</name>
</gene>
<evidence type="ECO:0000256" key="4">
    <source>
        <dbReference type="HAMAP-Rule" id="MF_03044"/>
    </source>
</evidence>
<dbReference type="GO" id="GO:0005730">
    <property type="term" value="C:nucleolus"/>
    <property type="evidence" value="ECO:0007669"/>
    <property type="project" value="UniProtKB-SubCell"/>
</dbReference>
<dbReference type="PANTHER" id="PTHR21008:SF1">
    <property type="entry name" value="25S RRNA (ADENINE(2142)-N(1))-METHYLTRANSFERASE"/>
    <property type="match status" value="1"/>
</dbReference>
<dbReference type="OrthoDB" id="5954793at2759"/>
<keyword evidence="7" id="KW-1185">Reference proteome</keyword>
<evidence type="ECO:0000256" key="5">
    <source>
        <dbReference type="SAM" id="MobiDB-lite"/>
    </source>
</evidence>
<proteinExistence type="inferred from homology"/>
<dbReference type="Gene3D" id="3.40.50.150">
    <property type="entry name" value="Vaccinia Virus protein VP39"/>
    <property type="match status" value="1"/>
</dbReference>
<sequence>MPKARKRKQPLQVLARPHSSSSKPEASRKVIRRYHVLLKSQAQLEHEQSPQSREERARIQQELDEMGGLEAYQKMSSIGQSSDRGGDTGKVLISWLNTHRLARAGDQRLKLLEVGALEPDNYRSCESWLEVTSIDLRSRHPKIKEQDFLLLDLKENHEAWNVISLSLVMNFVPEAKSRGRMLQMAHSMLRPNGLLFVVLPQPCVSNSRYLTEAHFSALVACAGFDEVEKKSRRGGKLTYWLLRKSSRRLEGQKIDEKFTKKNVLLTGNRNNFCILLPLV</sequence>
<feature type="region of interest" description="Disordered" evidence="5">
    <location>
        <begin position="1"/>
        <end position="29"/>
    </location>
</feature>
<dbReference type="GO" id="GO:0016433">
    <property type="term" value="F:rRNA (adenine) methyltransferase activity"/>
    <property type="evidence" value="ECO:0007669"/>
    <property type="project" value="UniProtKB-UniRule"/>
</dbReference>
<comment type="function">
    <text evidence="4">S-adenosyl-L-methionine-dependent methyltransferase that specifically methylates the N(1) position of an adenine present in helix 65 in 25S rRNA.</text>
</comment>
<keyword evidence="3 4" id="KW-0949">S-adenosyl-L-methionine</keyword>
<comment type="similarity">
    <text evidence="4">Belongs to the BMT2 family.</text>
</comment>
<comment type="subcellular location">
    <subcellularLocation>
        <location evidence="4">Nucleus</location>
        <location evidence="4">Nucleolus</location>
    </subcellularLocation>
</comment>
<dbReference type="EC" id="2.1.1.-" evidence="4"/>
<dbReference type="AlphaFoldDB" id="A0A5C3R7M6"/>